<dbReference type="EMBL" id="BAAAKV010000050">
    <property type="protein sequence ID" value="GAA1185974.1"/>
    <property type="molecule type" value="Genomic_DNA"/>
</dbReference>
<evidence type="ECO:0000313" key="2">
    <source>
        <dbReference type="Proteomes" id="UP001501371"/>
    </source>
</evidence>
<keyword evidence="2" id="KW-1185">Reference proteome</keyword>
<proteinExistence type="predicted"/>
<protein>
    <submittedName>
        <fullName evidence="1">Uncharacterized protein</fullName>
    </submittedName>
</protein>
<dbReference type="InterPro" id="IPR045754">
    <property type="entry name" value="DUF6182"/>
</dbReference>
<organism evidence="1 2">
    <name type="scientific">Streptomyces hebeiensis</name>
    <dbReference type="NCBI Taxonomy" id="229486"/>
    <lineage>
        <taxon>Bacteria</taxon>
        <taxon>Bacillati</taxon>
        <taxon>Actinomycetota</taxon>
        <taxon>Actinomycetes</taxon>
        <taxon>Kitasatosporales</taxon>
        <taxon>Streptomycetaceae</taxon>
        <taxon>Streptomyces</taxon>
    </lineage>
</organism>
<dbReference type="Pfam" id="PF19680">
    <property type="entry name" value="DUF6182"/>
    <property type="match status" value="1"/>
</dbReference>
<dbReference type="RefSeq" id="WP_344280790.1">
    <property type="nucleotide sequence ID" value="NZ_BAAAKV010000050.1"/>
</dbReference>
<gene>
    <name evidence="1" type="ORF">GCM10009654_49430</name>
</gene>
<evidence type="ECO:0000313" key="1">
    <source>
        <dbReference type="EMBL" id="GAA1185974.1"/>
    </source>
</evidence>
<name>A0ABP4FJW7_9ACTN</name>
<comment type="caution">
    <text evidence="1">The sequence shown here is derived from an EMBL/GenBank/DDBJ whole genome shotgun (WGS) entry which is preliminary data.</text>
</comment>
<sequence length="245" mass="25923">MTAARRALLDAAGRRIAAARPELARRHDLTTMEGLLAARADIASEEDTEAVLATVVVHHLDLPEWIRSACAYAFALEAGAAAAWRASFTRTVFLAGTPDHLRTRFSFAHIAADGSAAWTAPAPAGAPSSLRRLLKLFDGAAPVTGGADTAVRLPRAPGGPDRPGTDRELYLAVAGRTVSDALVDLHHVLAESVLDGMIRPGDRLMLRQVPRLTGEVPRLAALRVVPETSGRLRATAGLSKEALLV</sequence>
<dbReference type="Proteomes" id="UP001501371">
    <property type="component" value="Unassembled WGS sequence"/>
</dbReference>
<reference evidence="2" key="1">
    <citation type="journal article" date="2019" name="Int. J. Syst. Evol. Microbiol.">
        <title>The Global Catalogue of Microorganisms (GCM) 10K type strain sequencing project: providing services to taxonomists for standard genome sequencing and annotation.</title>
        <authorList>
            <consortium name="The Broad Institute Genomics Platform"/>
            <consortium name="The Broad Institute Genome Sequencing Center for Infectious Disease"/>
            <person name="Wu L."/>
            <person name="Ma J."/>
        </authorList>
    </citation>
    <scope>NUCLEOTIDE SEQUENCE [LARGE SCALE GENOMIC DNA]</scope>
    <source>
        <strain evidence="2">JCM 12696</strain>
    </source>
</reference>
<accession>A0ABP4FJW7</accession>